<dbReference type="NCBIfam" id="NF003592">
    <property type="entry name" value="PRK05254.1-5"/>
    <property type="match status" value="1"/>
</dbReference>
<dbReference type="Pfam" id="PF03167">
    <property type="entry name" value="UDG"/>
    <property type="match status" value="1"/>
</dbReference>
<dbReference type="EMBL" id="GL377567">
    <property type="protein sequence ID" value="EFJ36440.1"/>
    <property type="molecule type" value="Genomic_DNA"/>
</dbReference>
<dbReference type="NCBIfam" id="NF003589">
    <property type="entry name" value="PRK05254.1-2"/>
    <property type="match status" value="1"/>
</dbReference>
<evidence type="ECO:0000259" key="9">
    <source>
        <dbReference type="SMART" id="SM00986"/>
    </source>
</evidence>
<evidence type="ECO:0000256" key="6">
    <source>
        <dbReference type="ARBA" id="ARBA00023204"/>
    </source>
</evidence>
<dbReference type="InterPro" id="IPR018085">
    <property type="entry name" value="Ura-DNA_Glyclase_AS"/>
</dbReference>
<dbReference type="Gene3D" id="3.40.470.10">
    <property type="entry name" value="Uracil-DNA glycosylase-like domain"/>
    <property type="match status" value="1"/>
</dbReference>
<feature type="domain" description="Uracil-DNA glycosylase-like" evidence="9">
    <location>
        <begin position="108"/>
        <end position="268"/>
    </location>
</feature>
<evidence type="ECO:0000256" key="1">
    <source>
        <dbReference type="ARBA" id="ARBA00001400"/>
    </source>
</evidence>
<dbReference type="CDD" id="cd10027">
    <property type="entry name" value="UDG-F1-like"/>
    <property type="match status" value="1"/>
</dbReference>
<dbReference type="InterPro" id="IPR005122">
    <property type="entry name" value="Uracil-DNA_glycosylase-like"/>
</dbReference>
<dbReference type="SUPFAM" id="SSF52141">
    <property type="entry name" value="Uracil-DNA glycosylase-like"/>
    <property type="match status" value="1"/>
</dbReference>
<dbReference type="OMA" id="PWTRQGV"/>
<dbReference type="NCBIfam" id="NF003588">
    <property type="entry name" value="PRK05254.1-1"/>
    <property type="match status" value="1"/>
</dbReference>
<dbReference type="InterPro" id="IPR002043">
    <property type="entry name" value="UDG_fam1"/>
</dbReference>
<dbReference type="KEGG" id="smo:SELMODRAFT_66695"/>
<dbReference type="HAMAP" id="MF_00148">
    <property type="entry name" value="UDG"/>
    <property type="match status" value="1"/>
</dbReference>
<dbReference type="InterPro" id="IPR036895">
    <property type="entry name" value="Uracil-DNA_glycosylase-like_sf"/>
</dbReference>
<organism evidence="11">
    <name type="scientific">Selaginella moellendorffii</name>
    <name type="common">Spikemoss</name>
    <dbReference type="NCBI Taxonomy" id="88036"/>
    <lineage>
        <taxon>Eukaryota</taxon>
        <taxon>Viridiplantae</taxon>
        <taxon>Streptophyta</taxon>
        <taxon>Embryophyta</taxon>
        <taxon>Tracheophyta</taxon>
        <taxon>Lycopodiopsida</taxon>
        <taxon>Selaginellales</taxon>
        <taxon>Selaginellaceae</taxon>
        <taxon>Selaginella</taxon>
    </lineage>
</organism>
<evidence type="ECO:0000256" key="8">
    <source>
        <dbReference type="RuleBase" id="RU003780"/>
    </source>
</evidence>
<comment type="catalytic activity">
    <reaction evidence="1 8">
        <text>Hydrolyzes single-stranded DNA or mismatched double-stranded DNA and polynucleotides, releasing free uracil.</text>
        <dbReference type="EC" id="3.2.2.27"/>
    </reaction>
</comment>
<dbReference type="PANTHER" id="PTHR11264">
    <property type="entry name" value="URACIL-DNA GLYCOSYLASE"/>
    <property type="match status" value="1"/>
</dbReference>
<dbReference type="InParanoid" id="D8QVE1"/>
<evidence type="ECO:0000256" key="7">
    <source>
        <dbReference type="PROSITE-ProRule" id="PRU10072"/>
    </source>
</evidence>
<dbReference type="HOGENOM" id="CLU_032162_1_0_1"/>
<evidence type="ECO:0000256" key="5">
    <source>
        <dbReference type="ARBA" id="ARBA00022801"/>
    </source>
</evidence>
<dbReference type="AlphaFoldDB" id="D8QVE1"/>
<proteinExistence type="inferred from homology"/>
<keyword evidence="6 8" id="KW-0234">DNA repair</keyword>
<evidence type="ECO:0000256" key="3">
    <source>
        <dbReference type="ARBA" id="ARBA00012030"/>
    </source>
</evidence>
<dbReference type="SMART" id="SM00986">
    <property type="entry name" value="UDG"/>
    <property type="match status" value="1"/>
</dbReference>
<sequence length="280" mass="31587">KIRVETSVEERTEVSTLSKEQKMRVDMNKSMALARRKLRLCEEVVQACKSQGEFPDLEKLLVEPSWVEVLQDEFKKPYMENLQTFVKQQAAGKVPVYPPAAKVFNAFNSCPFDRVKVVLLGQDPYHGPGQAMGLSFSVPEGIRIPSSLLNMYKEIHSDVGCRVPLHGNLEKWAYQGVLLLNTVLTVREQQANSHAKKGWEPFTDAAIRAISKRKTGVVFLLWGNCAQEKIRLINPNEHHVLKAAHPSGLSAHKGFFGCRHFSKTNELLESANILPINWQV</sequence>
<feature type="non-terminal residue" evidence="10">
    <location>
        <position position="1"/>
    </location>
</feature>
<evidence type="ECO:0000313" key="10">
    <source>
        <dbReference type="EMBL" id="EFJ36440.1"/>
    </source>
</evidence>
<keyword evidence="4 8" id="KW-0227">DNA damage</keyword>
<dbReference type="STRING" id="88036.D8QVE1"/>
<evidence type="ECO:0000256" key="4">
    <source>
        <dbReference type="ARBA" id="ARBA00022763"/>
    </source>
</evidence>
<dbReference type="GO" id="GO:0004844">
    <property type="term" value="F:uracil DNA N-glycosylase activity"/>
    <property type="evidence" value="ECO:0000318"/>
    <property type="project" value="GO_Central"/>
</dbReference>
<comment type="function">
    <text evidence="8">Excises uracil residues from the DNA which can arise as a result of misincorporation of dUMP residues by DNA polymerase or due to deamination of cytosine.</text>
</comment>
<feature type="active site" description="Proton acceptor" evidence="7">
    <location>
        <position position="123"/>
    </location>
</feature>
<evidence type="ECO:0000256" key="2">
    <source>
        <dbReference type="ARBA" id="ARBA00008184"/>
    </source>
</evidence>
<reference evidence="10 11" key="1">
    <citation type="journal article" date="2011" name="Science">
        <title>The Selaginella genome identifies genetic changes associated with the evolution of vascular plants.</title>
        <authorList>
            <person name="Banks J.A."/>
            <person name="Nishiyama T."/>
            <person name="Hasebe M."/>
            <person name="Bowman J.L."/>
            <person name="Gribskov M."/>
            <person name="dePamphilis C."/>
            <person name="Albert V.A."/>
            <person name="Aono N."/>
            <person name="Aoyama T."/>
            <person name="Ambrose B.A."/>
            <person name="Ashton N.W."/>
            <person name="Axtell M.J."/>
            <person name="Barker E."/>
            <person name="Barker M.S."/>
            <person name="Bennetzen J.L."/>
            <person name="Bonawitz N.D."/>
            <person name="Chapple C."/>
            <person name="Cheng C."/>
            <person name="Correa L.G."/>
            <person name="Dacre M."/>
            <person name="DeBarry J."/>
            <person name="Dreyer I."/>
            <person name="Elias M."/>
            <person name="Engstrom E.M."/>
            <person name="Estelle M."/>
            <person name="Feng L."/>
            <person name="Finet C."/>
            <person name="Floyd S.K."/>
            <person name="Frommer W.B."/>
            <person name="Fujita T."/>
            <person name="Gramzow L."/>
            <person name="Gutensohn M."/>
            <person name="Harholt J."/>
            <person name="Hattori M."/>
            <person name="Heyl A."/>
            <person name="Hirai T."/>
            <person name="Hiwatashi Y."/>
            <person name="Ishikawa M."/>
            <person name="Iwata M."/>
            <person name="Karol K.G."/>
            <person name="Koehler B."/>
            <person name="Kolukisaoglu U."/>
            <person name="Kubo M."/>
            <person name="Kurata T."/>
            <person name="Lalonde S."/>
            <person name="Li K."/>
            <person name="Li Y."/>
            <person name="Litt A."/>
            <person name="Lyons E."/>
            <person name="Manning G."/>
            <person name="Maruyama T."/>
            <person name="Michael T.P."/>
            <person name="Mikami K."/>
            <person name="Miyazaki S."/>
            <person name="Morinaga S."/>
            <person name="Murata T."/>
            <person name="Mueller-Roeber B."/>
            <person name="Nelson D.R."/>
            <person name="Obara M."/>
            <person name="Oguri Y."/>
            <person name="Olmstead R.G."/>
            <person name="Onodera N."/>
            <person name="Petersen B.L."/>
            <person name="Pils B."/>
            <person name="Prigge M."/>
            <person name="Rensing S.A."/>
            <person name="Riano-Pachon D.M."/>
            <person name="Roberts A.W."/>
            <person name="Sato Y."/>
            <person name="Scheller H.V."/>
            <person name="Schulz B."/>
            <person name="Schulz C."/>
            <person name="Shakirov E.V."/>
            <person name="Shibagaki N."/>
            <person name="Shinohara N."/>
            <person name="Shippen D.E."/>
            <person name="Soerensen I."/>
            <person name="Sotooka R."/>
            <person name="Sugimoto N."/>
            <person name="Sugita M."/>
            <person name="Sumikawa N."/>
            <person name="Tanurdzic M."/>
            <person name="Theissen G."/>
            <person name="Ulvskov P."/>
            <person name="Wakazuki S."/>
            <person name="Weng J.K."/>
            <person name="Willats W.W."/>
            <person name="Wipf D."/>
            <person name="Wolf P.G."/>
            <person name="Yang L."/>
            <person name="Zimmer A.D."/>
            <person name="Zhu Q."/>
            <person name="Mitros T."/>
            <person name="Hellsten U."/>
            <person name="Loque D."/>
            <person name="Otillar R."/>
            <person name="Salamov A."/>
            <person name="Schmutz J."/>
            <person name="Shapiro H."/>
            <person name="Lindquist E."/>
            <person name="Lucas S."/>
            <person name="Rokhsar D."/>
            <person name="Grigoriev I.V."/>
        </authorList>
    </citation>
    <scope>NUCLEOTIDE SEQUENCE [LARGE SCALE GENOMIC DNA]</scope>
</reference>
<dbReference type="PROSITE" id="PS00130">
    <property type="entry name" value="U_DNA_GLYCOSYLASE"/>
    <property type="match status" value="1"/>
</dbReference>
<keyword evidence="11" id="KW-1185">Reference proteome</keyword>
<accession>D8QVE1</accession>
<dbReference type="NCBIfam" id="TIGR00628">
    <property type="entry name" value="ung"/>
    <property type="match status" value="1"/>
</dbReference>
<dbReference type="EC" id="3.2.2.27" evidence="3 8"/>
<dbReference type="PANTHER" id="PTHR11264:SF0">
    <property type="entry name" value="URACIL-DNA GLYCOSYLASE"/>
    <property type="match status" value="1"/>
</dbReference>
<dbReference type="GO" id="GO:0097510">
    <property type="term" value="P:base-excision repair, AP site formation via deaminated base removal"/>
    <property type="evidence" value="ECO:0000318"/>
    <property type="project" value="GO_Central"/>
</dbReference>
<dbReference type="NCBIfam" id="NF003591">
    <property type="entry name" value="PRK05254.1-4"/>
    <property type="match status" value="1"/>
</dbReference>
<evidence type="ECO:0000313" key="11">
    <source>
        <dbReference type="Proteomes" id="UP000001514"/>
    </source>
</evidence>
<dbReference type="Gramene" id="EFJ36440">
    <property type="protein sequence ID" value="EFJ36440"/>
    <property type="gene ID" value="SELMODRAFT_66695"/>
</dbReference>
<dbReference type="FunCoup" id="D8QVE1">
    <property type="interactions" value="1786"/>
</dbReference>
<dbReference type="SMART" id="SM00987">
    <property type="entry name" value="UreE_C"/>
    <property type="match status" value="1"/>
</dbReference>
<dbReference type="FunFam" id="3.40.470.10:FF:000001">
    <property type="entry name" value="Uracil-DNA glycosylase"/>
    <property type="match status" value="1"/>
</dbReference>
<dbReference type="Proteomes" id="UP000001514">
    <property type="component" value="Unassembled WGS sequence"/>
</dbReference>
<protein>
    <recommendedName>
        <fullName evidence="3 8">Uracil-DNA glycosylase</fullName>
        <ecNumber evidence="3 8">3.2.2.27</ecNumber>
    </recommendedName>
</protein>
<feature type="non-terminal residue" evidence="10">
    <location>
        <position position="280"/>
    </location>
</feature>
<keyword evidence="5 8" id="KW-0378">Hydrolase</keyword>
<name>D8QVE1_SELML</name>
<gene>
    <name evidence="10" type="ORF">SELMODRAFT_66695</name>
</gene>
<comment type="similarity">
    <text evidence="2 8">Belongs to the uracil-DNA glycosylase (UDG) superfamily. UNG family.</text>
</comment>
<dbReference type="eggNOG" id="KOG2994">
    <property type="taxonomic scope" value="Eukaryota"/>
</dbReference>